<evidence type="ECO:0000256" key="2">
    <source>
        <dbReference type="SAM" id="Phobius"/>
    </source>
</evidence>
<dbReference type="EMBL" id="JAUSUB010000002">
    <property type="protein sequence ID" value="MDQ0268865.1"/>
    <property type="molecule type" value="Genomic_DNA"/>
</dbReference>
<feature type="transmembrane region" description="Helical" evidence="2">
    <location>
        <begin position="6"/>
        <end position="24"/>
    </location>
</feature>
<comment type="caution">
    <text evidence="3">The sequence shown here is derived from an EMBL/GenBank/DDBJ whole genome shotgun (WGS) entry which is preliminary data.</text>
</comment>
<dbReference type="RefSeq" id="WP_307471968.1">
    <property type="nucleotide sequence ID" value="NZ_JAUSUB010000002.1"/>
</dbReference>
<feature type="region of interest" description="Disordered" evidence="1">
    <location>
        <begin position="71"/>
        <end position="94"/>
    </location>
</feature>
<evidence type="ECO:0000313" key="3">
    <source>
        <dbReference type="EMBL" id="MDQ0268865.1"/>
    </source>
</evidence>
<accession>A0ABU0AFJ7</accession>
<organism evidence="3 4">
    <name type="scientific">Cytobacillus purgationiresistens</name>
    <dbReference type="NCBI Taxonomy" id="863449"/>
    <lineage>
        <taxon>Bacteria</taxon>
        <taxon>Bacillati</taxon>
        <taxon>Bacillota</taxon>
        <taxon>Bacilli</taxon>
        <taxon>Bacillales</taxon>
        <taxon>Bacillaceae</taxon>
        <taxon>Cytobacillus</taxon>
    </lineage>
</organism>
<proteinExistence type="predicted"/>
<name>A0ABU0AFJ7_9BACI</name>
<evidence type="ECO:0000256" key="1">
    <source>
        <dbReference type="SAM" id="MobiDB-lite"/>
    </source>
</evidence>
<dbReference type="Proteomes" id="UP001238088">
    <property type="component" value="Unassembled WGS sequence"/>
</dbReference>
<gene>
    <name evidence="3" type="ORF">J2S17_000734</name>
</gene>
<protein>
    <submittedName>
        <fullName evidence="3">Uncharacterized protein</fullName>
    </submittedName>
</protein>
<keyword evidence="2" id="KW-0472">Membrane</keyword>
<keyword evidence="2" id="KW-1133">Transmembrane helix</keyword>
<keyword evidence="4" id="KW-1185">Reference proteome</keyword>
<reference evidence="3 4" key="1">
    <citation type="submission" date="2023-07" db="EMBL/GenBank/DDBJ databases">
        <title>Genomic Encyclopedia of Type Strains, Phase IV (KMG-IV): sequencing the most valuable type-strain genomes for metagenomic binning, comparative biology and taxonomic classification.</title>
        <authorList>
            <person name="Goeker M."/>
        </authorList>
    </citation>
    <scope>NUCLEOTIDE SEQUENCE [LARGE SCALE GENOMIC DNA]</scope>
    <source>
        <strain evidence="3 4">DSM 23494</strain>
    </source>
</reference>
<sequence length="94" mass="10974">MTIELGVLIAIGGLLLSLLTLQFNKSKETKNDIKHNTRIETRLDHIVQGVEDIKVDFRTNEKRMNDFGERVTRVEESTKQAHRRIDQIKREESK</sequence>
<keyword evidence="2" id="KW-0812">Transmembrane</keyword>
<evidence type="ECO:0000313" key="4">
    <source>
        <dbReference type="Proteomes" id="UP001238088"/>
    </source>
</evidence>